<keyword evidence="2" id="KW-1185">Reference proteome</keyword>
<protein>
    <submittedName>
        <fullName evidence="1">Uncharacterized protein</fullName>
    </submittedName>
</protein>
<dbReference type="Proteomes" id="UP000055590">
    <property type="component" value="Chromosome"/>
</dbReference>
<accession>A0A0K1P9E4</accession>
<dbReference type="EMBL" id="CP012332">
    <property type="protein sequence ID" value="AKU90046.1"/>
    <property type="molecule type" value="Genomic_DNA"/>
</dbReference>
<evidence type="ECO:0000313" key="2">
    <source>
        <dbReference type="Proteomes" id="UP000055590"/>
    </source>
</evidence>
<evidence type="ECO:0000313" key="1">
    <source>
        <dbReference type="EMBL" id="AKU90046.1"/>
    </source>
</evidence>
<proteinExistence type="predicted"/>
<name>A0A0K1P9E4_9BACT</name>
<gene>
    <name evidence="1" type="ORF">AKJ08_0433</name>
</gene>
<dbReference type="KEGG" id="vin:AKJ08_0433"/>
<reference evidence="1 2" key="1">
    <citation type="submission" date="2015-08" db="EMBL/GenBank/DDBJ databases">
        <authorList>
            <person name="Babu N.S."/>
            <person name="Beckwith C.J."/>
            <person name="Beseler K.G."/>
            <person name="Brison A."/>
            <person name="Carone J.V."/>
            <person name="Caskin T.P."/>
            <person name="Diamond M."/>
            <person name="Durham M.E."/>
            <person name="Foxe J.M."/>
            <person name="Go M."/>
            <person name="Henderson B.A."/>
            <person name="Jones I.B."/>
            <person name="McGettigan J.A."/>
            <person name="Micheletti S.J."/>
            <person name="Nasrallah M.E."/>
            <person name="Ortiz D."/>
            <person name="Piller C.R."/>
            <person name="Privatt S.R."/>
            <person name="Schneider S.L."/>
            <person name="Sharp S."/>
            <person name="Smith T.C."/>
            <person name="Stanton J.D."/>
            <person name="Ullery H.E."/>
            <person name="Wilson R.J."/>
            <person name="Serrano M.G."/>
            <person name="Buck G."/>
            <person name="Lee V."/>
            <person name="Wang Y."/>
            <person name="Carvalho R."/>
            <person name="Voegtly L."/>
            <person name="Shi R."/>
            <person name="Duckworth R."/>
            <person name="Johnson A."/>
            <person name="Loviza R."/>
            <person name="Walstead R."/>
            <person name="Shah Z."/>
            <person name="Kiflezghi M."/>
            <person name="Wade K."/>
            <person name="Ball S.L."/>
            <person name="Bradley K.W."/>
            <person name="Asai D.J."/>
            <person name="Bowman C.A."/>
            <person name="Russell D.A."/>
            <person name="Pope W.H."/>
            <person name="Jacobs-Sera D."/>
            <person name="Hendrix R.W."/>
            <person name="Hatfull G.F."/>
        </authorList>
    </citation>
    <scope>NUCLEOTIDE SEQUENCE [LARGE SCALE GENOMIC DNA]</scope>
    <source>
        <strain evidence="1 2">DSM 27710</strain>
    </source>
</reference>
<sequence length="58" mass="6573">MREHALDGFEAVPRLDDLVTERPDGERQEASDGVVVVRDHDFPVRHRPTLSECVGFVD</sequence>
<dbReference type="AlphaFoldDB" id="A0A0K1P9E4"/>
<organism evidence="1 2">
    <name type="scientific">Vulgatibacter incomptus</name>
    <dbReference type="NCBI Taxonomy" id="1391653"/>
    <lineage>
        <taxon>Bacteria</taxon>
        <taxon>Pseudomonadati</taxon>
        <taxon>Myxococcota</taxon>
        <taxon>Myxococcia</taxon>
        <taxon>Myxococcales</taxon>
        <taxon>Cystobacterineae</taxon>
        <taxon>Vulgatibacteraceae</taxon>
        <taxon>Vulgatibacter</taxon>
    </lineage>
</organism>